<proteinExistence type="predicted"/>
<dbReference type="OMA" id="SWAFNIR"/>
<sequence>MAAETEPSADLEAPLPFSSYDADMHALRNPQLPQQKPRIFNKAKLTEAQKATHSIRAASEKEKHAALVSGLDTLLTKHTGEIEALVKEHSVSSQYLNKLRLQSRHFKDKQSVSLINAKIHAKAIEVNADLPLSERKKLPEIRQLMIEDPSYQDISPEEEAALKEAVLAAWDLKKLGARTTNKSATMDYRAVLEEINNMVSALSSRTGAAVVMFTSHTHLEDTFEPNWICSDNVALFLMDSFQLGMWDMTRLLEQWACVKAKSHAPDTLVSMRAECSAIINGTLKTVAQTCIALMNYPNYDMNVVQKYSVKLVGWTFTRFVSPYDIHTIDDVQNLLAALRCGACHWMRLTKAELSKHAKEIEAREAAGKTIGKKRKKR</sequence>
<evidence type="ECO:0000313" key="1">
    <source>
        <dbReference type="EMBL" id="KJA19666.1"/>
    </source>
</evidence>
<gene>
    <name evidence="1" type="ORF">HYPSUDRAFT_204404</name>
</gene>
<evidence type="ECO:0000313" key="2">
    <source>
        <dbReference type="Proteomes" id="UP000054270"/>
    </source>
</evidence>
<dbReference type="OrthoDB" id="2999252at2759"/>
<protein>
    <submittedName>
        <fullName evidence="1">Uncharacterized protein</fullName>
    </submittedName>
</protein>
<dbReference type="STRING" id="945553.A0A0D2NSU7"/>
<dbReference type="Proteomes" id="UP000054270">
    <property type="component" value="Unassembled WGS sequence"/>
</dbReference>
<name>A0A0D2NSU7_HYPSF</name>
<organism evidence="1 2">
    <name type="scientific">Hypholoma sublateritium (strain FD-334 SS-4)</name>
    <dbReference type="NCBI Taxonomy" id="945553"/>
    <lineage>
        <taxon>Eukaryota</taxon>
        <taxon>Fungi</taxon>
        <taxon>Dikarya</taxon>
        <taxon>Basidiomycota</taxon>
        <taxon>Agaricomycotina</taxon>
        <taxon>Agaricomycetes</taxon>
        <taxon>Agaricomycetidae</taxon>
        <taxon>Agaricales</taxon>
        <taxon>Agaricineae</taxon>
        <taxon>Strophariaceae</taxon>
        <taxon>Hypholoma</taxon>
    </lineage>
</organism>
<keyword evidence="2" id="KW-1185">Reference proteome</keyword>
<reference evidence="2" key="1">
    <citation type="submission" date="2014-04" db="EMBL/GenBank/DDBJ databases">
        <title>Evolutionary Origins and Diversification of the Mycorrhizal Mutualists.</title>
        <authorList>
            <consortium name="DOE Joint Genome Institute"/>
            <consortium name="Mycorrhizal Genomics Consortium"/>
            <person name="Kohler A."/>
            <person name="Kuo A."/>
            <person name="Nagy L.G."/>
            <person name="Floudas D."/>
            <person name="Copeland A."/>
            <person name="Barry K.W."/>
            <person name="Cichocki N."/>
            <person name="Veneault-Fourrey C."/>
            <person name="LaButti K."/>
            <person name="Lindquist E.A."/>
            <person name="Lipzen A."/>
            <person name="Lundell T."/>
            <person name="Morin E."/>
            <person name="Murat C."/>
            <person name="Riley R."/>
            <person name="Ohm R."/>
            <person name="Sun H."/>
            <person name="Tunlid A."/>
            <person name="Henrissat B."/>
            <person name="Grigoriev I.V."/>
            <person name="Hibbett D.S."/>
            <person name="Martin F."/>
        </authorList>
    </citation>
    <scope>NUCLEOTIDE SEQUENCE [LARGE SCALE GENOMIC DNA]</scope>
    <source>
        <strain evidence="2">FD-334 SS-4</strain>
    </source>
</reference>
<dbReference type="EMBL" id="KN817575">
    <property type="protein sequence ID" value="KJA19666.1"/>
    <property type="molecule type" value="Genomic_DNA"/>
</dbReference>
<accession>A0A0D2NSU7</accession>
<dbReference type="AlphaFoldDB" id="A0A0D2NSU7"/>